<evidence type="ECO:0000256" key="1">
    <source>
        <dbReference type="ARBA" id="ARBA00022729"/>
    </source>
</evidence>
<gene>
    <name evidence="3" type="ORF">METZ01_LOCUS267578</name>
</gene>
<dbReference type="EMBL" id="UINC01075987">
    <property type="protein sequence ID" value="SVC14724.1"/>
    <property type="molecule type" value="Genomic_DNA"/>
</dbReference>
<dbReference type="InterPro" id="IPR013517">
    <property type="entry name" value="FG-GAP"/>
</dbReference>
<reference evidence="3" key="1">
    <citation type="submission" date="2018-05" db="EMBL/GenBank/DDBJ databases">
        <authorList>
            <person name="Lanie J.A."/>
            <person name="Ng W.-L."/>
            <person name="Kazmierczak K.M."/>
            <person name="Andrzejewski T.M."/>
            <person name="Davidsen T.M."/>
            <person name="Wayne K.J."/>
            <person name="Tettelin H."/>
            <person name="Glass J.I."/>
            <person name="Rusch D."/>
            <person name="Podicherti R."/>
            <person name="Tsui H.-C.T."/>
            <person name="Winkler M.E."/>
        </authorList>
    </citation>
    <scope>NUCLEOTIDE SEQUENCE</scope>
</reference>
<protein>
    <recommendedName>
        <fullName evidence="4">VCBS repeat-containing protein</fullName>
    </recommendedName>
</protein>
<organism evidence="3">
    <name type="scientific">marine metagenome</name>
    <dbReference type="NCBI Taxonomy" id="408172"/>
    <lineage>
        <taxon>unclassified sequences</taxon>
        <taxon>metagenomes</taxon>
        <taxon>ecological metagenomes</taxon>
    </lineage>
</organism>
<dbReference type="SUPFAM" id="SSF69318">
    <property type="entry name" value="Integrin alpha N-terminal domain"/>
    <property type="match status" value="1"/>
</dbReference>
<keyword evidence="2" id="KW-0472">Membrane</keyword>
<feature type="transmembrane region" description="Helical" evidence="2">
    <location>
        <begin position="6"/>
        <end position="28"/>
    </location>
</feature>
<sequence>VSIKFLVRLLVCTCGILVAGNLFVFGTLDLNNNGKSEILLLGGLSNQLEYVELGDEGSHRLLWTYSPGGNGKIVDARFSDLNNDGTEELVVVLQSNNNNWLNVFEWNGQTFSSNPKSIMGGNGKADVIRPGNLAGSANVFAVSMSTPTRSAELFTLFLEEGSLHKSNNHTISGALVNNGYGPVYVGLFSSNLESFVALMSPEGDGLKTSVFYTSNLDEELASDLLVMNGARVVLGQYIQPFDEN</sequence>
<dbReference type="Pfam" id="PF13517">
    <property type="entry name" value="FG-GAP_3"/>
    <property type="match status" value="1"/>
</dbReference>
<dbReference type="AlphaFoldDB" id="A0A382JQE8"/>
<accession>A0A382JQE8</accession>
<keyword evidence="2" id="KW-1133">Transmembrane helix</keyword>
<evidence type="ECO:0000256" key="2">
    <source>
        <dbReference type="SAM" id="Phobius"/>
    </source>
</evidence>
<feature type="non-terminal residue" evidence="3">
    <location>
        <position position="244"/>
    </location>
</feature>
<keyword evidence="1" id="KW-0732">Signal</keyword>
<keyword evidence="2" id="KW-0812">Transmembrane</keyword>
<evidence type="ECO:0008006" key="4">
    <source>
        <dbReference type="Google" id="ProtNLM"/>
    </source>
</evidence>
<proteinExistence type="predicted"/>
<dbReference type="InterPro" id="IPR028994">
    <property type="entry name" value="Integrin_alpha_N"/>
</dbReference>
<name>A0A382JQE8_9ZZZZ</name>
<evidence type="ECO:0000313" key="3">
    <source>
        <dbReference type="EMBL" id="SVC14724.1"/>
    </source>
</evidence>
<feature type="non-terminal residue" evidence="3">
    <location>
        <position position="1"/>
    </location>
</feature>